<dbReference type="Gene3D" id="1.10.8.10">
    <property type="entry name" value="DNA helicase RuvA subunit, C-terminal domain"/>
    <property type="match status" value="1"/>
</dbReference>
<evidence type="ECO:0000256" key="2">
    <source>
        <dbReference type="ARBA" id="ARBA00011975"/>
    </source>
</evidence>
<dbReference type="OrthoDB" id="641149at2759"/>
<dbReference type="Gramene" id="TraesCS3A03G1072200.1">
    <property type="protein sequence ID" value="TraesCS3A03G1072200.1.CDS"/>
    <property type="gene ID" value="TraesCS3A03G1072200"/>
</dbReference>
<feature type="domain" description="SAM-dependent MTase DRM-type" evidence="12">
    <location>
        <begin position="316"/>
        <end position="642"/>
    </location>
</feature>
<keyword evidence="5 9" id="KW-0949">S-adenosyl-L-methionine</keyword>
<dbReference type="Gramene" id="TraesCAD_scaffold_038302_01G000100.1">
    <property type="protein sequence ID" value="TraesCAD_scaffold_038302_01G000100.1"/>
    <property type="gene ID" value="TraesCAD_scaffold_038302_01G000100"/>
</dbReference>
<feature type="region of interest" description="Disordered" evidence="10">
    <location>
        <begin position="159"/>
        <end position="186"/>
    </location>
</feature>
<keyword evidence="4 9" id="KW-0808">Transferase</keyword>
<dbReference type="AlphaFoldDB" id="A0A3B6EPW8"/>
<accession>A0A3B6EPW8</accession>
<feature type="region of interest" description="Disordered" evidence="10">
    <location>
        <begin position="12"/>
        <end position="65"/>
    </location>
</feature>
<dbReference type="InterPro" id="IPR009060">
    <property type="entry name" value="UBA-like_sf"/>
</dbReference>
<evidence type="ECO:0000256" key="6">
    <source>
        <dbReference type="ARBA" id="ARBA00022737"/>
    </source>
</evidence>
<sequence>MTIVFWLTRQGFRNDSDGRDKGKSDVESEPSRAPDLRNLYAPGPSTLVPQRSDRDGRDKGISDDDVEPSWALDLWNFDAPSPSSLSSNGWANGQGSSPSLVKRYVAMGFPKEMVVTSIKEIGHSDENALLELLLTYKAIGDEDTLGNVSTSGCTLHRVEDGDDLDFESSDGDDDAGDTEPNFGDYSDEDFLQEMSEKDEKINSLVDMGFSEDEANMAIIRCVDGDLFVLVDSISASRVAGNLDLSNHQVTGRCFDSLEGERKQRLVEERKKKRKRCGCTGQSNQPSLDCNHDEQMLLPNPMVGFNLPNYSPSSVRVTRTILEQDMGRPYFYYENVARALTGVWATISRSLYDIQPEFVDSKHLCAAARKRGYIHNLPIENRAPLLPSPPMTIFEAFPRYKKWWPSWDQRTQFNCLLTGVAGPTLTGKIGRALASAGTPPSQSIQKYVIDQCKRYNLVWVGKNKVARLEPQEIEYLLGFPKDHTRGLGDTNRYKSLGNSFHVDTVAYHLSVLKGMFPNGVNVLSLFTGIGGGEVALHRLGMNMRTVVSVEIDKASKRIFRDWWNQTQTGTLIEIDDVKSLTDDQVATYVTTFGGFDLVIGGSPCNNLAGCNRSSRHGLEGKQSVLFHHYVRILNVVKSAMARK</sequence>
<dbReference type="PROSITE" id="PS51680">
    <property type="entry name" value="SAM_MT_DRM"/>
    <property type="match status" value="1"/>
</dbReference>
<evidence type="ECO:0000256" key="4">
    <source>
        <dbReference type="ARBA" id="ARBA00022679"/>
    </source>
</evidence>
<dbReference type="InterPro" id="IPR050390">
    <property type="entry name" value="C5-Methyltransferase"/>
</dbReference>
<dbReference type="SUPFAM" id="SSF46934">
    <property type="entry name" value="UBA-like"/>
    <property type="match status" value="1"/>
</dbReference>
<dbReference type="SMR" id="A0A3B6EPW8"/>
<evidence type="ECO:0000256" key="10">
    <source>
        <dbReference type="SAM" id="MobiDB-lite"/>
    </source>
</evidence>
<dbReference type="PANTHER" id="PTHR23068">
    <property type="entry name" value="DNA CYTOSINE-5- -METHYLTRANSFERASE 3-RELATED"/>
    <property type="match status" value="1"/>
</dbReference>
<feature type="compositionally biased region" description="Acidic residues" evidence="10">
    <location>
        <begin position="160"/>
        <end position="177"/>
    </location>
</feature>
<dbReference type="OMA" id="IDQCKRY"/>
<dbReference type="InterPro" id="IPR001525">
    <property type="entry name" value="C5_MeTfrase"/>
</dbReference>
<dbReference type="Pfam" id="PF00145">
    <property type="entry name" value="DNA_methylase"/>
    <property type="match status" value="1"/>
</dbReference>
<keyword evidence="7" id="KW-0238">DNA-binding</keyword>
<dbReference type="Gene3D" id="3.40.50.150">
    <property type="entry name" value="Vaccinia Virus protein VP39"/>
    <property type="match status" value="1"/>
</dbReference>
<dbReference type="PANTHER" id="PTHR23068:SF38">
    <property type="entry name" value="SAM-DEPENDENT MTASE DRM-TYPE DOMAIN-CONTAINING PROTEIN"/>
    <property type="match status" value="1"/>
</dbReference>
<dbReference type="Gramene" id="TraesRN3A0101095300.1">
    <property type="protein sequence ID" value="TraesRN3A0101095300.1"/>
    <property type="gene ID" value="TraesRN3A0101095300"/>
</dbReference>
<evidence type="ECO:0000256" key="7">
    <source>
        <dbReference type="ARBA" id="ARBA00023125"/>
    </source>
</evidence>
<feature type="active site" evidence="9">
    <location>
        <position position="603"/>
    </location>
</feature>
<dbReference type="InterPro" id="IPR029063">
    <property type="entry name" value="SAM-dependent_MTases_sf"/>
</dbReference>
<dbReference type="PROSITE" id="PS50030">
    <property type="entry name" value="UBA"/>
    <property type="match status" value="1"/>
</dbReference>
<evidence type="ECO:0000256" key="9">
    <source>
        <dbReference type="PROSITE-ProRule" id="PRU01016"/>
    </source>
</evidence>
<comment type="subcellular location">
    <subcellularLocation>
        <location evidence="1">Nucleus</location>
    </subcellularLocation>
</comment>
<dbReference type="GO" id="GO:0005634">
    <property type="term" value="C:nucleus"/>
    <property type="evidence" value="ECO:0000318"/>
    <property type="project" value="GO_Central"/>
</dbReference>
<proteinExistence type="inferred from homology"/>
<keyword evidence="3 9" id="KW-0489">Methyltransferase</keyword>
<dbReference type="InterPro" id="IPR015940">
    <property type="entry name" value="UBA"/>
</dbReference>
<dbReference type="EC" id="2.1.1.37" evidence="2"/>
<evidence type="ECO:0000259" key="12">
    <source>
        <dbReference type="PROSITE" id="PS51680"/>
    </source>
</evidence>
<dbReference type="SUPFAM" id="SSF53335">
    <property type="entry name" value="S-adenosyl-L-methionine-dependent methyltransferases"/>
    <property type="match status" value="2"/>
</dbReference>
<feature type="domain" description="UBA" evidence="11">
    <location>
        <begin position="193"/>
        <end position="218"/>
    </location>
</feature>
<dbReference type="InterPro" id="IPR030380">
    <property type="entry name" value="SAM_MeTfrase_DRM"/>
</dbReference>
<organism evidence="13">
    <name type="scientific">Triticum aestivum</name>
    <name type="common">Wheat</name>
    <dbReference type="NCBI Taxonomy" id="4565"/>
    <lineage>
        <taxon>Eukaryota</taxon>
        <taxon>Viridiplantae</taxon>
        <taxon>Streptophyta</taxon>
        <taxon>Embryophyta</taxon>
        <taxon>Tracheophyta</taxon>
        <taxon>Spermatophyta</taxon>
        <taxon>Magnoliopsida</taxon>
        <taxon>Liliopsida</taxon>
        <taxon>Poales</taxon>
        <taxon>Poaceae</taxon>
        <taxon>BOP clade</taxon>
        <taxon>Pooideae</taxon>
        <taxon>Triticodae</taxon>
        <taxon>Triticeae</taxon>
        <taxon>Triticinae</taxon>
        <taxon>Triticum</taxon>
    </lineage>
</organism>
<evidence type="ECO:0000256" key="1">
    <source>
        <dbReference type="ARBA" id="ARBA00004123"/>
    </source>
</evidence>
<dbReference type="EnsemblPlants" id="TraesCS3A02G461500.1">
    <property type="protein sequence ID" value="TraesCS3A02G461500.1"/>
    <property type="gene ID" value="TraesCS3A02G461500"/>
</dbReference>
<feature type="compositionally biased region" description="Basic and acidic residues" evidence="10">
    <location>
        <begin position="51"/>
        <end position="62"/>
    </location>
</feature>
<comment type="similarity">
    <text evidence="9">Belongs to the class I-like SAM-binding methyltransferase superfamily. C5-methyltransferase family.</text>
</comment>
<dbReference type="Gramene" id="TraesCS3A02G461500.1">
    <property type="protein sequence ID" value="TraesCS3A02G461500.1"/>
    <property type="gene ID" value="TraesCS3A02G461500"/>
</dbReference>
<keyword evidence="6" id="KW-0677">Repeat</keyword>
<dbReference type="GO" id="GO:0003886">
    <property type="term" value="F:DNA (cytosine-5-)-methyltransferase activity"/>
    <property type="evidence" value="ECO:0000318"/>
    <property type="project" value="GO_Central"/>
</dbReference>
<evidence type="ECO:0000313" key="14">
    <source>
        <dbReference type="Proteomes" id="UP000019116"/>
    </source>
</evidence>
<dbReference type="PaxDb" id="4565-Traes_3AL_822D81F1A.1"/>
<evidence type="ECO:0000256" key="3">
    <source>
        <dbReference type="ARBA" id="ARBA00022603"/>
    </source>
</evidence>
<keyword evidence="14" id="KW-1185">Reference proteome</keyword>
<protein>
    <recommendedName>
        <fullName evidence="2">DNA (cytosine-5-)-methyltransferase</fullName>
        <ecNumber evidence="2">2.1.1.37</ecNumber>
    </recommendedName>
</protein>
<evidence type="ECO:0000313" key="13">
    <source>
        <dbReference type="EnsemblPlants" id="TraesCS3A02G461500.1"/>
    </source>
</evidence>
<evidence type="ECO:0000259" key="11">
    <source>
        <dbReference type="PROSITE" id="PS50030"/>
    </source>
</evidence>
<dbReference type="Gramene" id="TraesWEE_scaffold_037160_01G000100.1">
    <property type="protein sequence ID" value="TraesWEE_scaffold_037160_01G000100.1"/>
    <property type="gene ID" value="TraesWEE_scaffold_037160_01G000100"/>
</dbReference>
<reference evidence="13" key="2">
    <citation type="submission" date="2018-10" db="UniProtKB">
        <authorList>
            <consortium name="EnsemblPlants"/>
        </authorList>
    </citation>
    <scope>IDENTIFICATION</scope>
</reference>
<keyword evidence="8" id="KW-0539">Nucleus</keyword>
<evidence type="ECO:0000256" key="5">
    <source>
        <dbReference type="ARBA" id="ARBA00022691"/>
    </source>
</evidence>
<dbReference type="Proteomes" id="UP000019116">
    <property type="component" value="Chromosome 3A"/>
</dbReference>
<dbReference type="PROSITE" id="PS51679">
    <property type="entry name" value="SAM_MT_C5"/>
    <property type="match status" value="1"/>
</dbReference>
<feature type="compositionally biased region" description="Basic and acidic residues" evidence="10">
    <location>
        <begin position="12"/>
        <end position="35"/>
    </location>
</feature>
<dbReference type="GO" id="GO:0032259">
    <property type="term" value="P:methylation"/>
    <property type="evidence" value="ECO:0007669"/>
    <property type="project" value="UniProtKB-KW"/>
</dbReference>
<reference evidence="13" key="1">
    <citation type="submission" date="2018-08" db="EMBL/GenBank/DDBJ databases">
        <authorList>
            <person name="Rossello M."/>
        </authorList>
    </citation>
    <scope>NUCLEOTIDE SEQUENCE [LARGE SCALE GENOMIC DNA]</scope>
    <source>
        <strain evidence="13">cv. Chinese Spring</strain>
    </source>
</reference>
<name>A0A3B6EPW8_WHEAT</name>
<dbReference type="STRING" id="4565.A0A3B6EPW8"/>
<dbReference type="GO" id="GO:0003677">
    <property type="term" value="F:DNA binding"/>
    <property type="evidence" value="ECO:0007669"/>
    <property type="project" value="UniProtKB-KW"/>
</dbReference>
<evidence type="ECO:0000256" key="8">
    <source>
        <dbReference type="ARBA" id="ARBA00023242"/>
    </source>
</evidence>
<dbReference type="Gramene" id="TraesROB_scaffold_082815_01G000100.1">
    <property type="protein sequence ID" value="TraesROB_scaffold_082815_01G000100.1"/>
    <property type="gene ID" value="TraesROB_scaffold_082815_01G000100"/>
</dbReference>